<dbReference type="Gene3D" id="2.70.98.10">
    <property type="match status" value="1"/>
</dbReference>
<reference evidence="1 2" key="1">
    <citation type="submission" date="2016-10" db="EMBL/GenBank/DDBJ databases">
        <authorList>
            <person name="de Groot N.N."/>
        </authorList>
    </citation>
    <scope>NUCLEOTIDE SEQUENCE [LARGE SCALE GENOMIC DNA]</scope>
    <source>
        <strain evidence="1 2">DSM 1283</strain>
    </source>
</reference>
<accession>A0A1I5FP28</accession>
<evidence type="ECO:0000313" key="1">
    <source>
        <dbReference type="EMBL" id="SFO25527.1"/>
    </source>
</evidence>
<dbReference type="AlphaFoldDB" id="A0A1I5FP28"/>
<dbReference type="RefSeq" id="WP_091686593.1">
    <property type="nucleotide sequence ID" value="NZ_BAABFM010000024.1"/>
</dbReference>
<dbReference type="GO" id="GO:0005975">
    <property type="term" value="P:carbohydrate metabolic process"/>
    <property type="evidence" value="ECO:0007669"/>
    <property type="project" value="InterPro"/>
</dbReference>
<keyword evidence="1" id="KW-0456">Lyase</keyword>
<dbReference type="SUPFAM" id="SSF74650">
    <property type="entry name" value="Galactose mutarotase-like"/>
    <property type="match status" value="1"/>
</dbReference>
<evidence type="ECO:0000313" key="2">
    <source>
        <dbReference type="Proteomes" id="UP000198806"/>
    </source>
</evidence>
<dbReference type="InterPro" id="IPR014718">
    <property type="entry name" value="GH-type_carb-bd"/>
</dbReference>
<organism evidence="1 2">
    <name type="scientific">Anaerocolumna aminovalerica</name>
    <dbReference type="NCBI Taxonomy" id="1527"/>
    <lineage>
        <taxon>Bacteria</taxon>
        <taxon>Bacillati</taxon>
        <taxon>Bacillota</taxon>
        <taxon>Clostridia</taxon>
        <taxon>Lachnospirales</taxon>
        <taxon>Lachnospiraceae</taxon>
        <taxon>Anaerocolumna</taxon>
    </lineage>
</organism>
<proteinExistence type="predicted"/>
<gene>
    <name evidence="1" type="ORF">SAMN04489757_11535</name>
</gene>
<dbReference type="GO" id="GO:0016829">
    <property type="term" value="F:lyase activity"/>
    <property type="evidence" value="ECO:0007669"/>
    <property type="project" value="UniProtKB-KW"/>
</dbReference>
<dbReference type="STRING" id="1527.SAMN04489757_11535"/>
<name>A0A1I5FP28_9FIRM</name>
<keyword evidence="2" id="KW-1185">Reference proteome</keyword>
<dbReference type="Proteomes" id="UP000198806">
    <property type="component" value="Unassembled WGS sequence"/>
</dbReference>
<dbReference type="InterPro" id="IPR011013">
    <property type="entry name" value="Gal_mutarotase_sf_dom"/>
</dbReference>
<dbReference type="GO" id="GO:0030246">
    <property type="term" value="F:carbohydrate binding"/>
    <property type="evidence" value="ECO:0007669"/>
    <property type="project" value="InterPro"/>
</dbReference>
<protein>
    <submittedName>
        <fullName evidence="1">Polysaccharide lyase family 8, super-sandwich domain</fullName>
    </submittedName>
</protein>
<sequence length="132" mass="14464">MKQKMRVKVISFIMAFILVVQTFMGSSGLIIAKASSAPELEEGISQQNLQNLNGINVASGSAIDVKANQWQIPEYETGFTVDPETGMTIIQSEDDSDYYRDNYWNTLDKNKLPGTTVLASEVVNVVSEAVLG</sequence>
<dbReference type="EMBL" id="FOWD01000015">
    <property type="protein sequence ID" value="SFO25527.1"/>
    <property type="molecule type" value="Genomic_DNA"/>
</dbReference>